<evidence type="ECO:0000313" key="3">
    <source>
        <dbReference type="Proteomes" id="UP000289794"/>
    </source>
</evidence>
<name>A0A4P6LWD1_9FIRM</name>
<dbReference type="SUPFAM" id="SSF54292">
    <property type="entry name" value="2Fe-2S ferredoxin-like"/>
    <property type="match status" value="1"/>
</dbReference>
<dbReference type="PANTHER" id="PTHR42895">
    <property type="entry name" value="IRON-SULFUR CLUSTER-BINDING PROTEIN-RELATED"/>
    <property type="match status" value="1"/>
</dbReference>
<dbReference type="InterPro" id="IPR052911">
    <property type="entry name" value="Corrinoid_activation_enz"/>
</dbReference>
<dbReference type="InterPro" id="IPR041414">
    <property type="entry name" value="Raco-like_middle"/>
</dbReference>
<sequence length="579" mass="62317">MKTHEVTFIREGKSILAEEGTTVLQAQRQAGLDPDAPCGGQGTCGKCMVHVTKGPVTGVLKACQTKITGDMTVDTLVREKEHAILAEGFSRPVPLHPLLRFGRIHIRKIKPGDNLSDWDRLKLALEESFGESMEHLRPDLQTASGLYEMLKETDTWYAAVSGDTLLDLQKEPIKGYLAAFDIGTTTVVGYLMDARTGRVLAVESSMNPQAQYGADVIMRANYALENGTENLSSCIRQTVQTILDTLAEKSGISTDCIYQTCIVGNTCMHHLFLGISPGALVHAPYNPAISQLLFLKASEYDLHIHPKGQLILLPDVAGFVGADTMGCLLCIRPDQQEEISLMIDIGTNGEMVLGNKDRLAACSTAAGPAFEGAKIECGMRGASGAVDHVEYREGTWNYTTVGSEKAIGICGSGLIDLIACLRKAGIIDESGKLLTEDGTASFTLVAAEESGNGSPVYLSQKDVREVQLAKAAIAAGIQLLQKELGITTDQIAHVYIAGAFGNYMNPKSACDIGLIPICLKERIVPVGNAAGEGSKIALINREELFYSDILAKEISFVELAASPEFQDCFVDELEFPELL</sequence>
<dbReference type="RefSeq" id="WP_130180413.1">
    <property type="nucleotide sequence ID" value="NZ_CP035945.1"/>
</dbReference>
<gene>
    <name evidence="2" type="ORF">PMF13cell1_01633</name>
</gene>
<dbReference type="PANTHER" id="PTHR42895:SF2">
    <property type="entry name" value="IRON-SULFUR CLUSTER PROTEIN"/>
    <property type="match status" value="1"/>
</dbReference>
<evidence type="ECO:0000313" key="2">
    <source>
        <dbReference type="EMBL" id="QBE96095.1"/>
    </source>
</evidence>
<dbReference type="KEGG" id="bpro:PMF13cell1_01633"/>
<reference evidence="2 3" key="1">
    <citation type="submission" date="2019-01" db="EMBL/GenBank/DDBJ databases">
        <title>PMF-metabolizing Aryl O-demethylase.</title>
        <authorList>
            <person name="Kim M."/>
        </authorList>
    </citation>
    <scope>NUCLEOTIDE SEQUENCE [LARGE SCALE GENOMIC DNA]</scope>
    <source>
        <strain evidence="2 3">PMF1</strain>
    </source>
</reference>
<dbReference type="Proteomes" id="UP000289794">
    <property type="component" value="Chromosome"/>
</dbReference>
<dbReference type="Pfam" id="PF00111">
    <property type="entry name" value="Fer2"/>
    <property type="match status" value="1"/>
</dbReference>
<dbReference type="CDD" id="cd00207">
    <property type="entry name" value="fer2"/>
    <property type="match status" value="1"/>
</dbReference>
<dbReference type="PROSITE" id="PS51085">
    <property type="entry name" value="2FE2S_FER_2"/>
    <property type="match status" value="1"/>
</dbReference>
<dbReference type="Gene3D" id="3.30.420.480">
    <property type="entry name" value="Domain of unknown function (DUF4445)"/>
    <property type="match status" value="1"/>
</dbReference>
<accession>A0A4P6LWD1</accession>
<evidence type="ECO:0000259" key="1">
    <source>
        <dbReference type="PROSITE" id="PS51085"/>
    </source>
</evidence>
<dbReference type="EMBL" id="CP035945">
    <property type="protein sequence ID" value="QBE96095.1"/>
    <property type="molecule type" value="Genomic_DNA"/>
</dbReference>
<dbReference type="GO" id="GO:0051536">
    <property type="term" value="F:iron-sulfur cluster binding"/>
    <property type="evidence" value="ECO:0007669"/>
    <property type="project" value="InterPro"/>
</dbReference>
<feature type="domain" description="2Fe-2S ferredoxin-type" evidence="1">
    <location>
        <begin position="4"/>
        <end position="79"/>
    </location>
</feature>
<dbReference type="InterPro" id="IPR042259">
    <property type="entry name" value="Raco-like_middle_sf"/>
</dbReference>
<dbReference type="InterPro" id="IPR001041">
    <property type="entry name" value="2Fe-2S_ferredoxin-type"/>
</dbReference>
<proteinExistence type="predicted"/>
<dbReference type="InterPro" id="IPR036010">
    <property type="entry name" value="2Fe-2S_ferredoxin-like_sf"/>
</dbReference>
<dbReference type="AlphaFoldDB" id="A0A4P6LWD1"/>
<dbReference type="Gene3D" id="3.10.20.30">
    <property type="match status" value="1"/>
</dbReference>
<protein>
    <recommendedName>
        <fullName evidence="1">2Fe-2S ferredoxin-type domain-containing protein</fullName>
    </recommendedName>
</protein>
<dbReference type="InterPro" id="IPR027980">
    <property type="entry name" value="RACo_C"/>
</dbReference>
<dbReference type="Pfam" id="PF17651">
    <property type="entry name" value="Raco_middle"/>
    <property type="match status" value="1"/>
</dbReference>
<organism evidence="2 3">
    <name type="scientific">Blautia producta</name>
    <dbReference type="NCBI Taxonomy" id="33035"/>
    <lineage>
        <taxon>Bacteria</taxon>
        <taxon>Bacillati</taxon>
        <taxon>Bacillota</taxon>
        <taxon>Clostridia</taxon>
        <taxon>Lachnospirales</taxon>
        <taxon>Lachnospiraceae</taxon>
        <taxon>Blautia</taxon>
    </lineage>
</organism>
<dbReference type="Pfam" id="PF14574">
    <property type="entry name" value="RACo_C_ter"/>
    <property type="match status" value="1"/>
</dbReference>
<dbReference type="InterPro" id="IPR012675">
    <property type="entry name" value="Beta-grasp_dom_sf"/>
</dbReference>